<proteinExistence type="predicted"/>
<evidence type="ECO:0000313" key="3">
    <source>
        <dbReference type="Proteomes" id="UP001189429"/>
    </source>
</evidence>
<reference evidence="2" key="1">
    <citation type="submission" date="2023-10" db="EMBL/GenBank/DDBJ databases">
        <authorList>
            <person name="Chen Y."/>
            <person name="Shah S."/>
            <person name="Dougan E. K."/>
            <person name="Thang M."/>
            <person name="Chan C."/>
        </authorList>
    </citation>
    <scope>NUCLEOTIDE SEQUENCE [LARGE SCALE GENOMIC DNA]</scope>
</reference>
<organism evidence="2 3">
    <name type="scientific">Prorocentrum cordatum</name>
    <dbReference type="NCBI Taxonomy" id="2364126"/>
    <lineage>
        <taxon>Eukaryota</taxon>
        <taxon>Sar</taxon>
        <taxon>Alveolata</taxon>
        <taxon>Dinophyceae</taxon>
        <taxon>Prorocentrales</taxon>
        <taxon>Prorocentraceae</taxon>
        <taxon>Prorocentrum</taxon>
    </lineage>
</organism>
<dbReference type="SUPFAM" id="SSF53098">
    <property type="entry name" value="Ribonuclease H-like"/>
    <property type="match status" value="1"/>
</dbReference>
<name>A0ABN9RTC1_9DINO</name>
<accession>A0ABN9RTC1</accession>
<dbReference type="Gene3D" id="3.30.420.10">
    <property type="entry name" value="Ribonuclease H-like superfamily/Ribonuclease H"/>
    <property type="match status" value="1"/>
</dbReference>
<evidence type="ECO:0000313" key="2">
    <source>
        <dbReference type="EMBL" id="CAK0822207.1"/>
    </source>
</evidence>
<protein>
    <recommendedName>
        <fullName evidence="1">RNase H type-1 domain-containing protein</fullName>
    </recommendedName>
</protein>
<dbReference type="InterPro" id="IPR002156">
    <property type="entry name" value="RNaseH_domain"/>
</dbReference>
<dbReference type="InterPro" id="IPR012337">
    <property type="entry name" value="RNaseH-like_sf"/>
</dbReference>
<comment type="caution">
    <text evidence="2">The sequence shown here is derived from an EMBL/GenBank/DDBJ whole genome shotgun (WGS) entry which is preliminary data.</text>
</comment>
<dbReference type="InterPro" id="IPR036397">
    <property type="entry name" value="RNaseH_sf"/>
</dbReference>
<dbReference type="EMBL" id="CAUYUJ010007869">
    <property type="protein sequence ID" value="CAK0822207.1"/>
    <property type="molecule type" value="Genomic_DNA"/>
</dbReference>
<dbReference type="Proteomes" id="UP001189429">
    <property type="component" value="Unassembled WGS sequence"/>
</dbReference>
<feature type="non-terminal residue" evidence="2">
    <location>
        <position position="430"/>
    </location>
</feature>
<keyword evidence="3" id="KW-1185">Reference proteome</keyword>
<sequence>MSKVAKIFATSTFCYPLFSYVWRVLFVPEQTRSRVEKAVRQFVLAVPTVKLLALSHVQRMFGIRAELHDFRLRNVVGLIGAAVKLETFDAGQIPLSGDIGHAGHPMRMWRHYRRAFCFFRNATGTTAHAVTTPSGAGTGAAARALYRRLIAAEADAVEGHVRRRLRDRGIRPQCALDNLARLPSTIPQRHRWALFQWLLNAPPTARRMRFRGDVGANTCLLCGGGEDSIEHMCTCPVVHAAYEAICSSTGVMDEWRDSYAFLSLQLHGAQLQSIAALLFAVGRARWAMRRGRRFDLVQRLLRLVEHPWLSAGDGLVSSSFGAVRLRDGAVQGRVGSVFPACSNSAAEYGGMLSCFRDALQRPDAAVTFQVDSLLLARQCNMEWRCRSPSLIPHWEQEADLLRRLRDRGTACTIRHIYRECNALADSIANE</sequence>
<dbReference type="Pfam" id="PF13456">
    <property type="entry name" value="RVT_3"/>
    <property type="match status" value="1"/>
</dbReference>
<gene>
    <name evidence="2" type="ORF">PCOR1329_LOCUS23282</name>
</gene>
<evidence type="ECO:0000259" key="1">
    <source>
        <dbReference type="Pfam" id="PF13456"/>
    </source>
</evidence>
<feature type="domain" description="RNase H type-1" evidence="1">
    <location>
        <begin position="321"/>
        <end position="429"/>
    </location>
</feature>